<dbReference type="RefSeq" id="WP_065902710.1">
    <property type="nucleotide sequence ID" value="NZ_CP014915.1"/>
</dbReference>
<accession>A0A1B2IZK0</accession>
<dbReference type="AlphaFoldDB" id="A0A1B2IZK0"/>
<sequence>METSNALIQTKANFFKTGFHAYHGELMLTDQGLIFDAQAMGKVTIPYSQMRVVWVQVVLRRIYRGIVIEAPDGRRFHFVTSHTKKLLHVLNKQVPVGTVRHWRKSVKQGG</sequence>
<evidence type="ECO:0008006" key="3">
    <source>
        <dbReference type="Google" id="ProtNLM"/>
    </source>
</evidence>
<evidence type="ECO:0000313" key="2">
    <source>
        <dbReference type="Proteomes" id="UP000093267"/>
    </source>
</evidence>
<dbReference type="EMBL" id="CP014924">
    <property type="protein sequence ID" value="ANZ67439.1"/>
    <property type="molecule type" value="Genomic_DNA"/>
</dbReference>
<keyword evidence="2" id="KW-1185">Reference proteome</keyword>
<proteinExistence type="predicted"/>
<reference evidence="1 2" key="1">
    <citation type="submission" date="2016-03" db="EMBL/GenBank/DDBJ databases">
        <title>Pediococcus and Lactobacillus from brewery environment - whole genome sequencing and assembly.</title>
        <authorList>
            <person name="Behr J."/>
            <person name="Geissler A.J."/>
            <person name="Vogel R.F."/>
        </authorList>
    </citation>
    <scope>NUCLEOTIDE SEQUENCE [LARGE SCALE GENOMIC DNA]</scope>
    <source>
        <strain evidence="1 2">TMW 1.1995</strain>
    </source>
</reference>
<dbReference type="InterPro" id="IPR010360">
    <property type="entry name" value="DUF956"/>
</dbReference>
<evidence type="ECO:0000313" key="1">
    <source>
        <dbReference type="EMBL" id="ANZ67439.1"/>
    </source>
</evidence>
<name>A0A1B2IZK0_9LACO</name>
<organism evidence="1 2">
    <name type="scientific">Secundilactobacillus paracollinoides</name>
    <dbReference type="NCBI Taxonomy" id="240427"/>
    <lineage>
        <taxon>Bacteria</taxon>
        <taxon>Bacillati</taxon>
        <taxon>Bacillota</taxon>
        <taxon>Bacilli</taxon>
        <taxon>Lactobacillales</taxon>
        <taxon>Lactobacillaceae</taxon>
        <taxon>Secundilactobacillus</taxon>
    </lineage>
</organism>
<dbReference type="KEGG" id="lpd:AYR62_08395"/>
<gene>
    <name evidence="1" type="ORF">AYR63_09980</name>
</gene>
<protein>
    <recommendedName>
        <fullName evidence="3">GRAM domain-containing protein</fullName>
    </recommendedName>
</protein>
<dbReference type="Proteomes" id="UP000093267">
    <property type="component" value="Chromosome"/>
</dbReference>
<dbReference type="STRING" id="240427.AYR62_08395"/>
<dbReference type="Pfam" id="PF06115">
    <property type="entry name" value="DUF956"/>
    <property type="match status" value="1"/>
</dbReference>